<dbReference type="EMBL" id="JAWWNJ010000007">
    <property type="protein sequence ID" value="KAK7052644.1"/>
    <property type="molecule type" value="Genomic_DNA"/>
</dbReference>
<keyword evidence="6" id="KW-1015">Disulfide bond</keyword>
<proteinExistence type="inferred from homology"/>
<dbReference type="InterPro" id="IPR035971">
    <property type="entry name" value="CBD_sf"/>
</dbReference>
<evidence type="ECO:0000313" key="14">
    <source>
        <dbReference type="EMBL" id="KAK7052644.1"/>
    </source>
</evidence>
<name>A0AAW0DP86_9AGAR</name>
<dbReference type="EC" id="3.2.1.-" evidence="11"/>
<dbReference type="GO" id="GO:0030248">
    <property type="term" value="F:cellulose binding"/>
    <property type="evidence" value="ECO:0007669"/>
    <property type="project" value="InterPro"/>
</dbReference>
<evidence type="ECO:0000256" key="5">
    <source>
        <dbReference type="ARBA" id="ARBA00023001"/>
    </source>
</evidence>
<evidence type="ECO:0000259" key="13">
    <source>
        <dbReference type="PROSITE" id="PS51164"/>
    </source>
</evidence>
<evidence type="ECO:0000256" key="3">
    <source>
        <dbReference type="ARBA" id="ARBA00022729"/>
    </source>
</evidence>
<keyword evidence="5 11" id="KW-0136">Cellulose degradation</keyword>
<dbReference type="InterPro" id="IPR000254">
    <property type="entry name" value="CBD"/>
</dbReference>
<evidence type="ECO:0000256" key="11">
    <source>
        <dbReference type="RuleBase" id="RU361164"/>
    </source>
</evidence>
<dbReference type="GO" id="GO:0016162">
    <property type="term" value="F:cellulose 1,4-beta-cellobiosidase activity"/>
    <property type="evidence" value="ECO:0007669"/>
    <property type="project" value="UniProtKB-EC"/>
</dbReference>
<dbReference type="GO" id="GO:0030245">
    <property type="term" value="P:cellulose catabolic process"/>
    <property type="evidence" value="ECO:0007669"/>
    <property type="project" value="UniProtKB-KW"/>
</dbReference>
<keyword evidence="4 11" id="KW-0378">Hydrolase</keyword>
<dbReference type="InterPro" id="IPR001722">
    <property type="entry name" value="Glyco_hydro_7"/>
</dbReference>
<dbReference type="Pfam" id="PF00840">
    <property type="entry name" value="Glyco_hydro_7"/>
    <property type="match status" value="1"/>
</dbReference>
<dbReference type="PANTHER" id="PTHR33753">
    <property type="entry name" value="1,4-BETA-D-GLUCAN CELLOBIOHYDROLASE B"/>
    <property type="match status" value="1"/>
</dbReference>
<evidence type="ECO:0000256" key="12">
    <source>
        <dbReference type="SAM" id="MobiDB-lite"/>
    </source>
</evidence>
<evidence type="ECO:0000256" key="2">
    <source>
        <dbReference type="ARBA" id="ARBA00006044"/>
    </source>
</evidence>
<keyword evidence="10 11" id="KW-0624">Polysaccharide degradation</keyword>
<dbReference type="PANTHER" id="PTHR33753:SF2">
    <property type="entry name" value="GLYCOSIDE HYDROLASE FAMILY 7 PROTEIN"/>
    <property type="match status" value="1"/>
</dbReference>
<feature type="region of interest" description="Disordered" evidence="12">
    <location>
        <begin position="487"/>
        <end position="507"/>
    </location>
</feature>
<dbReference type="InterPro" id="IPR013320">
    <property type="entry name" value="ConA-like_dom_sf"/>
</dbReference>
<evidence type="ECO:0000313" key="15">
    <source>
        <dbReference type="Proteomes" id="UP001362999"/>
    </source>
</evidence>
<organism evidence="14 15">
    <name type="scientific">Favolaschia claudopus</name>
    <dbReference type="NCBI Taxonomy" id="2862362"/>
    <lineage>
        <taxon>Eukaryota</taxon>
        <taxon>Fungi</taxon>
        <taxon>Dikarya</taxon>
        <taxon>Basidiomycota</taxon>
        <taxon>Agaricomycotina</taxon>
        <taxon>Agaricomycetes</taxon>
        <taxon>Agaricomycetidae</taxon>
        <taxon>Agaricales</taxon>
        <taxon>Marasmiineae</taxon>
        <taxon>Mycenaceae</taxon>
        <taxon>Favolaschia</taxon>
    </lineage>
</organism>
<keyword evidence="15" id="KW-1185">Reference proteome</keyword>
<comment type="catalytic activity">
    <reaction evidence="1">
        <text>Hydrolysis of (1-&gt;4)-beta-D-glucosidic linkages in cellulose and cellotetraose, releasing cellobiose from the non-reducing ends of the chains.</text>
        <dbReference type="EC" id="3.2.1.91"/>
    </reaction>
</comment>
<feature type="domain" description="CBM1" evidence="13">
    <location>
        <begin position="511"/>
        <end position="547"/>
    </location>
</feature>
<keyword evidence="3" id="KW-0732">Signal</keyword>
<evidence type="ECO:0000256" key="7">
    <source>
        <dbReference type="ARBA" id="ARBA00023180"/>
    </source>
</evidence>
<dbReference type="CDD" id="cd07999">
    <property type="entry name" value="GH7_CBH_EG"/>
    <property type="match status" value="1"/>
</dbReference>
<dbReference type="PROSITE" id="PS51164">
    <property type="entry name" value="CBM1_2"/>
    <property type="match status" value="1"/>
</dbReference>
<reference evidence="14 15" key="1">
    <citation type="journal article" date="2024" name="J Genomics">
        <title>Draft genome sequencing and assembly of Favolaschia claudopus CIRM-BRFM 2984 isolated from oak limbs.</title>
        <authorList>
            <person name="Navarro D."/>
            <person name="Drula E."/>
            <person name="Chaduli D."/>
            <person name="Cazenave R."/>
            <person name="Ahrendt S."/>
            <person name="Wang J."/>
            <person name="Lipzen A."/>
            <person name="Daum C."/>
            <person name="Barry K."/>
            <person name="Grigoriev I.V."/>
            <person name="Favel A."/>
            <person name="Rosso M.N."/>
            <person name="Martin F."/>
        </authorList>
    </citation>
    <scope>NUCLEOTIDE SEQUENCE [LARGE SCALE GENOMIC DNA]</scope>
    <source>
        <strain evidence="14 15">CIRM-BRFM 2984</strain>
    </source>
</reference>
<evidence type="ECO:0000256" key="6">
    <source>
        <dbReference type="ARBA" id="ARBA00023157"/>
    </source>
</evidence>
<dbReference type="Pfam" id="PF00734">
    <property type="entry name" value="CBM_1"/>
    <property type="match status" value="1"/>
</dbReference>
<feature type="region of interest" description="Disordered" evidence="12">
    <location>
        <begin position="442"/>
        <end position="466"/>
    </location>
</feature>
<dbReference type="InterPro" id="IPR037019">
    <property type="entry name" value="Glyco_hydro_7_sf"/>
</dbReference>
<dbReference type="SUPFAM" id="SSF57180">
    <property type="entry name" value="Cellulose-binding domain"/>
    <property type="match status" value="1"/>
</dbReference>
<accession>A0AAW0DP86</accession>
<dbReference type="GO" id="GO:0005576">
    <property type="term" value="C:extracellular region"/>
    <property type="evidence" value="ECO:0007669"/>
    <property type="project" value="InterPro"/>
</dbReference>
<dbReference type="Gene3D" id="2.70.100.10">
    <property type="entry name" value="Glycoside hydrolase, family 7, domain"/>
    <property type="match status" value="1"/>
</dbReference>
<dbReference type="AlphaFoldDB" id="A0AAW0DP86"/>
<gene>
    <name evidence="14" type="ORF">R3P38DRAFT_3595874</name>
</gene>
<dbReference type="Proteomes" id="UP001362999">
    <property type="component" value="Unassembled WGS sequence"/>
</dbReference>
<sequence>MDPLSSTFAQSSLSRGCSLQLRRIHGFHRKLSQCSPVASLISLCFLAVAYGQQAGTLQAENHPSLPSQKCTGSGACTTLQTSVVLDGNWRWLHSVNGSTNCYTGNTWDKTLCPDAATCTANCALDGADYSGVYGITTSGNSLTLKFVTGANIGSRVYLLADQTHYQMLQLLNQEFTFDVDMSNLGLRSQRCSLPLRDAADGGISSTNKAGAKYGTGYCDSQCPHDLKFIDGLANNVNWTGSANDPNSGAGTFGTCCNEMDIWEANKNAAAVRTLPVYFDYLDSIDTTAMTAGDGANRYGGLCDKDGCDFNSYRMGDQTFLGPGKTVDTNSKFTVVTQLHLITSSHHSSSPIINSSSGTLTEIRRLYVQNGKVIQNSASKISGVSGNSITDSFCNAQKTTFGDTNSFESRALGRGMVLALSIWDDHEAGMYWLDSSYPLNASTSSPGVLRGPCSTTSGDPKTVEANQGSNSVTFSNIKFGDIGSTFSSTGGGGTSNPGSPSSTSSSPGNTGSCAAQWAQCGGQGWSGATCCASPYKCTVSNPYYSNVSKFLQFFGTIHCAKGDYIAVTK</sequence>
<keyword evidence="7" id="KW-0325">Glycoprotein</keyword>
<dbReference type="SMART" id="SM00236">
    <property type="entry name" value="fCBD"/>
    <property type="match status" value="1"/>
</dbReference>
<evidence type="ECO:0000256" key="1">
    <source>
        <dbReference type="ARBA" id="ARBA00001641"/>
    </source>
</evidence>
<evidence type="ECO:0000256" key="4">
    <source>
        <dbReference type="ARBA" id="ARBA00022801"/>
    </source>
</evidence>
<evidence type="ECO:0000256" key="8">
    <source>
        <dbReference type="ARBA" id="ARBA00023277"/>
    </source>
</evidence>
<comment type="similarity">
    <text evidence="2 11">Belongs to the glycosyl hydrolase 7 (cellulase C) family.</text>
</comment>
<dbReference type="PRINTS" id="PR00734">
    <property type="entry name" value="GLHYDRLASE7"/>
</dbReference>
<feature type="compositionally biased region" description="Polar residues" evidence="12">
    <location>
        <begin position="452"/>
        <end position="466"/>
    </location>
</feature>
<comment type="caution">
    <text evidence="14">The sequence shown here is derived from an EMBL/GenBank/DDBJ whole genome shotgun (WGS) entry which is preliminary data.</text>
</comment>
<dbReference type="SUPFAM" id="SSF49899">
    <property type="entry name" value="Concanavalin A-like lectins/glucanases"/>
    <property type="match status" value="1"/>
</dbReference>
<keyword evidence="9 11" id="KW-0326">Glycosidase</keyword>
<evidence type="ECO:0000256" key="9">
    <source>
        <dbReference type="ARBA" id="ARBA00023295"/>
    </source>
</evidence>
<keyword evidence="8" id="KW-0119">Carbohydrate metabolism</keyword>
<feature type="compositionally biased region" description="Low complexity" evidence="12">
    <location>
        <begin position="495"/>
        <end position="507"/>
    </location>
</feature>
<evidence type="ECO:0000256" key="10">
    <source>
        <dbReference type="ARBA" id="ARBA00023326"/>
    </source>
</evidence>
<protein>
    <recommendedName>
        <fullName evidence="11">Glucanase</fullName>
        <ecNumber evidence="11">3.2.1.-</ecNumber>
    </recommendedName>
</protein>